<dbReference type="EMBL" id="JAUSUN010000014">
    <property type="protein sequence ID" value="MDQ0414299.1"/>
    <property type="molecule type" value="Genomic_DNA"/>
</dbReference>
<proteinExistence type="predicted"/>
<gene>
    <name evidence="2" type="ORF">J2S25_002507</name>
</gene>
<evidence type="ECO:0000259" key="1">
    <source>
        <dbReference type="Pfam" id="PF02579"/>
    </source>
</evidence>
<keyword evidence="3" id="KW-1185">Reference proteome</keyword>
<dbReference type="RefSeq" id="WP_044392445.1">
    <property type="nucleotide sequence ID" value="NZ_JAUSUN010000014.1"/>
</dbReference>
<dbReference type="CDD" id="cd00851">
    <property type="entry name" value="MTH1175"/>
    <property type="match status" value="1"/>
</dbReference>
<dbReference type="InterPro" id="IPR036105">
    <property type="entry name" value="DiNase_FeMo-co_biosyn_sf"/>
</dbReference>
<sequence>MKIAVASEREMVTKHLGHCESFIIYETENNQIITSNSIPNPRHRPGFLPKFLNELGVNVIISGGIGEGAINIFNEKGIKVIVGADGPATSNVKLYLQNHSPSN</sequence>
<dbReference type="SUPFAM" id="SSF53146">
    <property type="entry name" value="Nitrogenase accessory factor-like"/>
    <property type="match status" value="1"/>
</dbReference>
<evidence type="ECO:0000313" key="3">
    <source>
        <dbReference type="Proteomes" id="UP001242313"/>
    </source>
</evidence>
<reference evidence="2 3" key="1">
    <citation type="submission" date="2023-07" db="EMBL/GenBank/DDBJ databases">
        <title>Genomic Encyclopedia of Type Strains, Phase IV (KMG-IV): sequencing the most valuable type-strain genomes for metagenomic binning, comparative biology and taxonomic classification.</title>
        <authorList>
            <person name="Goeker M."/>
        </authorList>
    </citation>
    <scope>NUCLEOTIDE SEQUENCE [LARGE SCALE GENOMIC DNA]</scope>
    <source>
        <strain evidence="2 3">DSM 19598</strain>
    </source>
</reference>
<dbReference type="Pfam" id="PF02579">
    <property type="entry name" value="Nitro_FeMo-Co"/>
    <property type="match status" value="1"/>
</dbReference>
<dbReference type="PANTHER" id="PTHR42983">
    <property type="entry name" value="DINITROGENASE IRON-MOLYBDENUM COFACTOR PROTEIN-RELATED"/>
    <property type="match status" value="1"/>
</dbReference>
<comment type="caution">
    <text evidence="2">The sequence shown here is derived from an EMBL/GenBank/DDBJ whole genome shotgun (WGS) entry which is preliminary data.</text>
</comment>
<dbReference type="InterPro" id="IPR033913">
    <property type="entry name" value="MTH1175_dom"/>
</dbReference>
<protein>
    <submittedName>
        <fullName evidence="2">Fe-Mo cluster-binding NifX family protein</fullName>
    </submittedName>
</protein>
<feature type="domain" description="Dinitrogenase iron-molybdenum cofactor biosynthesis" evidence="1">
    <location>
        <begin position="9"/>
        <end position="96"/>
    </location>
</feature>
<organism evidence="2 3">
    <name type="scientific">Mesobacillus stamsii</name>
    <dbReference type="NCBI Taxonomy" id="225347"/>
    <lineage>
        <taxon>Bacteria</taxon>
        <taxon>Bacillati</taxon>
        <taxon>Bacillota</taxon>
        <taxon>Bacilli</taxon>
        <taxon>Bacillales</taxon>
        <taxon>Bacillaceae</taxon>
        <taxon>Mesobacillus</taxon>
    </lineage>
</organism>
<dbReference type="PANTHER" id="PTHR42983:SF1">
    <property type="entry name" value="IRON-MOLYBDENUM PROTEIN"/>
    <property type="match status" value="1"/>
</dbReference>
<name>A0ABU0FWL3_9BACI</name>
<dbReference type="Gene3D" id="3.30.420.130">
    <property type="entry name" value="Dinitrogenase iron-molybdenum cofactor biosynthesis domain"/>
    <property type="match status" value="1"/>
</dbReference>
<dbReference type="Proteomes" id="UP001242313">
    <property type="component" value="Unassembled WGS sequence"/>
</dbReference>
<accession>A0ABU0FWL3</accession>
<dbReference type="InterPro" id="IPR003731">
    <property type="entry name" value="Di-Nase_FeMo-co_biosynth"/>
</dbReference>
<evidence type="ECO:0000313" key="2">
    <source>
        <dbReference type="EMBL" id="MDQ0414299.1"/>
    </source>
</evidence>